<accession>A0A6H5H7K0</accession>
<reference evidence="1 2" key="1">
    <citation type="submission" date="2020-02" db="EMBL/GenBank/DDBJ databases">
        <authorList>
            <person name="Ferguson B K."/>
        </authorList>
    </citation>
    <scope>NUCLEOTIDE SEQUENCE [LARGE SCALE GENOMIC DNA]</scope>
</reference>
<sequence>MEGNENVRNAGPLSVECFAFRPHLCGPTAGLFGHPIILNARFCQTVDILNTLKLIIIHLKKPPFQKNDSSFPQIAS</sequence>
<evidence type="ECO:0000313" key="1">
    <source>
        <dbReference type="EMBL" id="CAB0009572.1"/>
    </source>
</evidence>
<evidence type="ECO:0000313" key="2">
    <source>
        <dbReference type="Proteomes" id="UP000479000"/>
    </source>
</evidence>
<gene>
    <name evidence="1" type="ORF">NTEN_LOCUS14706</name>
</gene>
<dbReference type="EMBL" id="CADCXU010021833">
    <property type="protein sequence ID" value="CAB0009572.1"/>
    <property type="molecule type" value="Genomic_DNA"/>
</dbReference>
<organism evidence="1 2">
    <name type="scientific">Nesidiocoris tenuis</name>
    <dbReference type="NCBI Taxonomy" id="355587"/>
    <lineage>
        <taxon>Eukaryota</taxon>
        <taxon>Metazoa</taxon>
        <taxon>Ecdysozoa</taxon>
        <taxon>Arthropoda</taxon>
        <taxon>Hexapoda</taxon>
        <taxon>Insecta</taxon>
        <taxon>Pterygota</taxon>
        <taxon>Neoptera</taxon>
        <taxon>Paraneoptera</taxon>
        <taxon>Hemiptera</taxon>
        <taxon>Heteroptera</taxon>
        <taxon>Panheteroptera</taxon>
        <taxon>Cimicomorpha</taxon>
        <taxon>Miridae</taxon>
        <taxon>Dicyphina</taxon>
        <taxon>Nesidiocoris</taxon>
    </lineage>
</organism>
<dbReference type="AlphaFoldDB" id="A0A6H5H7K0"/>
<protein>
    <submittedName>
        <fullName evidence="1">Uncharacterized protein</fullName>
    </submittedName>
</protein>
<keyword evidence="2" id="KW-1185">Reference proteome</keyword>
<proteinExistence type="predicted"/>
<name>A0A6H5H7K0_9HEMI</name>
<dbReference type="Proteomes" id="UP000479000">
    <property type="component" value="Unassembled WGS sequence"/>
</dbReference>